<evidence type="ECO:0000313" key="3">
    <source>
        <dbReference type="Proteomes" id="UP000002190"/>
    </source>
</evidence>
<proteinExistence type="predicted"/>
<name>D5WMB4_PARAM</name>
<gene>
    <name evidence="2" type="ordered locus">BC1002_6518</name>
</gene>
<dbReference type="InterPro" id="IPR019080">
    <property type="entry name" value="YqaJ_viral_recombinase"/>
</dbReference>
<protein>
    <submittedName>
        <fullName evidence="2">Phage-type endonuclease</fullName>
    </submittedName>
</protein>
<dbReference type="InterPro" id="IPR011604">
    <property type="entry name" value="PDDEXK-like_dom_sf"/>
</dbReference>
<reference evidence="2 3" key="2">
    <citation type="journal article" date="2012" name="J. Bacteriol.">
        <title>Genome Sequences of Burkholderia sp. Strains CCGE1002 and H160, Isolated from Legume Nodules in Mexico and Brazil.</title>
        <authorList>
            <person name="Ormeno-Orrillo E."/>
            <person name="Rogel M.A."/>
            <person name="Chueire L.M."/>
            <person name="Tiedje J.M."/>
            <person name="Martinez-Romero E."/>
            <person name="Hungria M."/>
        </authorList>
    </citation>
    <scope>NUCLEOTIDE SEQUENCE [LARGE SCALE GENOMIC DNA]</scope>
    <source>
        <strain evidence="2 3">CCGE1002</strain>
    </source>
</reference>
<keyword evidence="2" id="KW-0378">Hydrolase</keyword>
<organism evidence="2 3">
    <name type="scientific">Paraburkholderia atlantica</name>
    <dbReference type="NCBI Taxonomy" id="2654982"/>
    <lineage>
        <taxon>Bacteria</taxon>
        <taxon>Pseudomonadati</taxon>
        <taxon>Pseudomonadota</taxon>
        <taxon>Betaproteobacteria</taxon>
        <taxon>Burkholderiales</taxon>
        <taxon>Burkholderiaceae</taxon>
        <taxon>Paraburkholderia</taxon>
    </lineage>
</organism>
<accession>D5WMB4</accession>
<dbReference type="EMBL" id="CP002015">
    <property type="protein sequence ID" value="ADG20360.1"/>
    <property type="molecule type" value="Genomic_DNA"/>
</dbReference>
<dbReference type="Gene3D" id="3.90.320.10">
    <property type="match status" value="1"/>
</dbReference>
<dbReference type="SUPFAM" id="SSF52980">
    <property type="entry name" value="Restriction endonuclease-like"/>
    <property type="match status" value="1"/>
</dbReference>
<dbReference type="KEGG" id="bge:BC1002_6518"/>
<feature type="domain" description="YqaJ viral recombinase" evidence="1">
    <location>
        <begin position="6"/>
        <end position="144"/>
    </location>
</feature>
<reference evidence="3" key="1">
    <citation type="submission" date="2010-04" db="EMBL/GenBank/DDBJ databases">
        <title>Complete sequence of chromosome 3 of Burkholderia sp. CCGE1002.</title>
        <authorList>
            <consortium name="US DOE Joint Genome Institute"/>
            <person name="Lucas S."/>
            <person name="Copeland A."/>
            <person name="Lapidus A."/>
            <person name="Cheng J.-F."/>
            <person name="Bruce D."/>
            <person name="Goodwin L."/>
            <person name="Pitluck S."/>
            <person name="Chertkov O."/>
            <person name="Detter J.C."/>
            <person name="Han C."/>
            <person name="Tapia R."/>
            <person name="Land M."/>
            <person name="Hauser L."/>
            <person name="Kyrpides N."/>
            <person name="Ovchinnikova G."/>
            <person name="Martinez-Romero E."/>
            <person name="Hernandez M.A.R."/>
            <person name="Tiedje J.M."/>
            <person name="Woyke T."/>
        </authorList>
    </citation>
    <scope>NUCLEOTIDE SEQUENCE [LARGE SCALE GENOMIC DNA]</scope>
    <source>
        <strain evidence="3">CCGE1002</strain>
    </source>
</reference>
<dbReference type="HOGENOM" id="CLU_049574_1_1_4"/>
<dbReference type="eggNOG" id="COG5377">
    <property type="taxonomic scope" value="Bacteria"/>
</dbReference>
<dbReference type="InterPro" id="IPR017482">
    <property type="entry name" value="Lambda-type_endonuclease"/>
</dbReference>
<dbReference type="RefSeq" id="WP_013094147.1">
    <property type="nucleotide sequence ID" value="NC_014119.1"/>
</dbReference>
<dbReference type="GO" id="GO:0004519">
    <property type="term" value="F:endonuclease activity"/>
    <property type="evidence" value="ECO:0007669"/>
    <property type="project" value="UniProtKB-KW"/>
</dbReference>
<sequence length="307" mass="34810">MNAREQWLADRQAGIGGSDVAAALGLSRYKTAFQLWAEKTGRLEPENLDDVERIRFGNLMEEIIAREYARRNDVKVQRRNSIIAHPKYPFMRANVDRVVVGARRGLECKNVDGMAFRFGEWGEPGTDQVPDEYLLQCHHYMVVLDYPEWHLAACVGGNSLRTYIIERDAETEEMLIEQEHAFWQHVERDEAPSLDYEHATAEAMLKRMHPETDGDEIALPPSIAWWHAVKLDADEHIKRYEAISDGAKNHILEALGNAAAGTLPDGGKYTRKLVKKKEFTVEASSYIKLGYTKPKAAKESNEATEAV</sequence>
<dbReference type="Proteomes" id="UP000002190">
    <property type="component" value="Chromosome 3"/>
</dbReference>
<keyword evidence="2" id="KW-0540">Nuclease</keyword>
<dbReference type="STRING" id="640511.BC1002_6518"/>
<dbReference type="NCBIfam" id="TIGR03033">
    <property type="entry name" value="phage_rel_nuc"/>
    <property type="match status" value="1"/>
</dbReference>
<dbReference type="InterPro" id="IPR011335">
    <property type="entry name" value="Restrct_endonuc-II-like"/>
</dbReference>
<evidence type="ECO:0000313" key="2">
    <source>
        <dbReference type="EMBL" id="ADG20360.1"/>
    </source>
</evidence>
<dbReference type="GeneID" id="301097594"/>
<dbReference type="AlphaFoldDB" id="D5WMB4"/>
<keyword evidence="2" id="KW-0255">Endonuclease</keyword>
<dbReference type="Pfam" id="PF09588">
    <property type="entry name" value="YqaJ"/>
    <property type="match status" value="1"/>
</dbReference>
<evidence type="ECO:0000259" key="1">
    <source>
        <dbReference type="Pfam" id="PF09588"/>
    </source>
</evidence>